<dbReference type="InterPro" id="IPR036397">
    <property type="entry name" value="RNaseH_sf"/>
</dbReference>
<dbReference type="GO" id="GO:0003676">
    <property type="term" value="F:nucleic acid binding"/>
    <property type="evidence" value="ECO:0007669"/>
    <property type="project" value="InterPro"/>
</dbReference>
<evidence type="ECO:0000313" key="3">
    <source>
        <dbReference type="EMBL" id="MBS4184245.1"/>
    </source>
</evidence>
<evidence type="ECO:0000259" key="2">
    <source>
        <dbReference type="PROSITE" id="PS50994"/>
    </source>
</evidence>
<evidence type="ECO:0000313" key="5">
    <source>
        <dbReference type="Proteomes" id="UP000677265"/>
    </source>
</evidence>
<name>A0A942T109_9BACI</name>
<dbReference type="AlphaFoldDB" id="A0A942T109"/>
<gene>
    <name evidence="4" type="ORF">KHB02_025465</name>
    <name evidence="3" type="ORF">KHB02_22885</name>
</gene>
<proteinExistence type="predicted"/>
<dbReference type="Gene3D" id="3.30.420.10">
    <property type="entry name" value="Ribonuclease H-like superfamily/Ribonuclease H"/>
    <property type="match status" value="1"/>
</dbReference>
<dbReference type="GO" id="GO:0015074">
    <property type="term" value="P:DNA integration"/>
    <property type="evidence" value="ECO:0007669"/>
    <property type="project" value="InterPro"/>
</dbReference>
<dbReference type="SUPFAM" id="SSF53098">
    <property type="entry name" value="Ribonuclease H-like"/>
    <property type="match status" value="1"/>
</dbReference>
<protein>
    <submittedName>
        <fullName evidence="3 4">Transposase</fullName>
    </submittedName>
</protein>
<dbReference type="InterPro" id="IPR001584">
    <property type="entry name" value="Integrase_cat-core"/>
</dbReference>
<accession>A0A942T109</accession>
<sequence>MAGYYFSAGSKFLIRGIEYLVRKELERDYELENINYEQTELWKKDELLKLWWEGLLVFRKKETEQEYIRVQNIDDLDEKSKNEAIRRYKILEPVIKGEILPSEIKGYVDSLNGEVKKSAFYEWKKRWECTEDIRALVAFKSGPKGPKISEDIQTILDGAIDHYLEHYVYEGLKYTIEDIHSEFTLRIDEENLNREETEKLNYVSPSKVRRRFMELVDIYKVDLPKKGTVLAKLKRDGVKEEVVATRPLQRVEIDWTPVDLMMIDPADLKPKRPNLIYAIDKCTGMPLGFFVTFKPVDSRALKQCLIHLIMPKTYLKELYPLVENEWVAHGIPHTIVVDNASVNDSYEFEEACLQLGVKEVQFCKIDAGYQKGTIERAFRRLNTMFIHNQKGTTFSNFIEKGRYDSQKKACITIQGFIYMAHLGMVDIVANSYDRRRGNSPHNLWVQGIEDNKRLMLQIPRSVESLKIILMGGSELRIIQQQGVVIQNEYYYSPELMELKNLLEKFKREEEKVRVRFDLSDMRKAYVYDPINNKYITAEFTGLKRKKVNLDLPVPYLALELDSKNRTETRKTFSSSNRAKTKRKMELIREQDERKIKKWKRNKEQVDSNYQDSDFITDTVLKPLKAETNSNAIIPTESKINTPSINDEIIIIDEEPAVKQKNKKKSQIDKEDNWYIEYEDTDVEDLPSWDVTMKKDKKELA</sequence>
<evidence type="ECO:0000313" key="4">
    <source>
        <dbReference type="EMBL" id="MCH6268882.1"/>
    </source>
</evidence>
<dbReference type="InterPro" id="IPR012337">
    <property type="entry name" value="RNaseH-like_sf"/>
</dbReference>
<dbReference type="RefSeq" id="WP_213144146.1">
    <property type="nucleotide sequence ID" value="NZ_JAGYPE020000070.1"/>
</dbReference>
<dbReference type="EMBL" id="JAGYPE020000070">
    <property type="protein sequence ID" value="MCH6268882.1"/>
    <property type="molecule type" value="Genomic_DNA"/>
</dbReference>
<organism evidence="3">
    <name type="scientific">Neobacillus citreus</name>
    <dbReference type="NCBI Taxonomy" id="2833578"/>
    <lineage>
        <taxon>Bacteria</taxon>
        <taxon>Bacillati</taxon>
        <taxon>Bacillota</taxon>
        <taxon>Bacilli</taxon>
        <taxon>Bacillales</taxon>
        <taxon>Bacillaceae</taxon>
        <taxon>Neobacillus</taxon>
    </lineage>
</organism>
<dbReference type="Proteomes" id="UP000677265">
    <property type="component" value="Unassembled WGS sequence"/>
</dbReference>
<keyword evidence="1" id="KW-0175">Coiled coil</keyword>
<dbReference type="Pfam" id="PF09299">
    <property type="entry name" value="Mu-transpos_C"/>
    <property type="match status" value="1"/>
</dbReference>
<dbReference type="EMBL" id="JAGYPE010000004">
    <property type="protein sequence ID" value="MBS4184245.1"/>
    <property type="molecule type" value="Genomic_DNA"/>
</dbReference>
<reference evidence="3" key="1">
    <citation type="submission" date="2021-05" db="EMBL/GenBank/DDBJ databases">
        <title>Novel Bacillus species.</title>
        <authorList>
            <person name="Liu G."/>
        </authorList>
    </citation>
    <scope>NUCLEOTIDE SEQUENCE</scope>
    <source>
        <strain evidence="3 5">FJAT-50051</strain>
    </source>
</reference>
<dbReference type="PROSITE" id="PS50994">
    <property type="entry name" value="INTEGRASE"/>
    <property type="match status" value="1"/>
</dbReference>
<dbReference type="InterPro" id="IPR009004">
    <property type="entry name" value="Transposase_Mu_C"/>
</dbReference>
<comment type="caution">
    <text evidence="3">The sequence shown here is derived from an EMBL/GenBank/DDBJ whole genome shotgun (WGS) entry which is preliminary data.</text>
</comment>
<feature type="domain" description="Integrase catalytic" evidence="2">
    <location>
        <begin position="243"/>
        <end position="448"/>
    </location>
</feature>
<keyword evidence="5" id="KW-1185">Reference proteome</keyword>
<feature type="coiled-coil region" evidence="1">
    <location>
        <begin position="581"/>
        <end position="608"/>
    </location>
</feature>
<dbReference type="SUPFAM" id="SSF50610">
    <property type="entry name" value="mu transposase, C-terminal domain"/>
    <property type="match status" value="1"/>
</dbReference>
<dbReference type="InterPro" id="IPR015378">
    <property type="entry name" value="Transposase-like_Mu_C"/>
</dbReference>
<evidence type="ECO:0000256" key="1">
    <source>
        <dbReference type="SAM" id="Coils"/>
    </source>
</evidence>